<dbReference type="STRING" id="582744.Msip34_1634"/>
<name>C6XEA4_METGS</name>
<reference evidence="1 2" key="2">
    <citation type="journal article" date="2011" name="J. Bacteriol.">
        <title>Genomes of three methylotrophs from a single niche uncover genetic and metabolic divergence of Methylophilaceae.</title>
        <authorList>
            <person name="Lapidus A."/>
            <person name="Clum A."/>
            <person name="Labutti K."/>
            <person name="Kaluzhnaya M.G."/>
            <person name="Lim S."/>
            <person name="Beck D.A."/>
            <person name="Glavina Del Rio T."/>
            <person name="Nolan M."/>
            <person name="Mavromatis K."/>
            <person name="Huntemann M."/>
            <person name="Lucas S."/>
            <person name="Lidstrom M.E."/>
            <person name="Ivanova N."/>
            <person name="Chistoserdova L."/>
        </authorList>
    </citation>
    <scope>NUCLEOTIDE SEQUENCE [LARGE SCALE GENOMIC DNA]</scope>
    <source>
        <strain evidence="1 2">SIP3-4</strain>
    </source>
</reference>
<organism evidence="1 2">
    <name type="scientific">Methylovorus glucosotrophus (strain SIP3-4)</name>
    <dbReference type="NCBI Taxonomy" id="582744"/>
    <lineage>
        <taxon>Bacteria</taxon>
        <taxon>Pseudomonadati</taxon>
        <taxon>Pseudomonadota</taxon>
        <taxon>Betaproteobacteria</taxon>
        <taxon>Nitrosomonadales</taxon>
        <taxon>Methylophilaceae</taxon>
        <taxon>Methylovorus</taxon>
    </lineage>
</organism>
<evidence type="ECO:0000313" key="1">
    <source>
        <dbReference type="EMBL" id="ACT50879.1"/>
    </source>
</evidence>
<keyword evidence="2" id="KW-1185">Reference proteome</keyword>
<accession>C6XEA4</accession>
<dbReference type="HOGENOM" id="CLU_2617947_0_0_4"/>
<proteinExistence type="predicted"/>
<protein>
    <submittedName>
        <fullName evidence="1">Uncharacterized protein</fullName>
    </submittedName>
</protein>
<dbReference type="AlphaFoldDB" id="C6XEA4"/>
<reference evidence="2" key="1">
    <citation type="submission" date="2009-07" db="EMBL/GenBank/DDBJ databases">
        <title>Complete sequence of chromosome of Methylovorus sp. SIP3-4.</title>
        <authorList>
            <person name="Lucas S."/>
            <person name="Copeland A."/>
            <person name="Lapidus A."/>
            <person name="Glavina del Rio T."/>
            <person name="Tice H."/>
            <person name="Bruce D."/>
            <person name="Goodwin L."/>
            <person name="Pitluck S."/>
            <person name="Clum A."/>
            <person name="Larimer F."/>
            <person name="Land M."/>
            <person name="Hauser L."/>
            <person name="Kyrpides N."/>
            <person name="Mikhailova N."/>
            <person name="Kayluzhnaya M."/>
            <person name="Chistoserdova L."/>
        </authorList>
    </citation>
    <scope>NUCLEOTIDE SEQUENCE [LARGE SCALE GENOMIC DNA]</scope>
    <source>
        <strain evidence="2">SIP3-4</strain>
    </source>
</reference>
<sequence length="78" mass="8928">MKKGELYKTVKIDSEQFELRKWNVGTTTFMVAVNESNEFAFEPVEATQEVLQDAKHQLGIDADEFLASALVYELQRNS</sequence>
<dbReference type="EMBL" id="CP001674">
    <property type="protein sequence ID" value="ACT50879.1"/>
    <property type="molecule type" value="Genomic_DNA"/>
</dbReference>
<dbReference type="Proteomes" id="UP000002743">
    <property type="component" value="Chromosome"/>
</dbReference>
<dbReference type="KEGG" id="mei:Msip34_1634"/>
<gene>
    <name evidence="1" type="ordered locus">Msip34_1634</name>
</gene>
<evidence type="ECO:0000313" key="2">
    <source>
        <dbReference type="Proteomes" id="UP000002743"/>
    </source>
</evidence>